<protein>
    <submittedName>
        <fullName evidence="2">Uncharacterized protein</fullName>
    </submittedName>
</protein>
<dbReference type="Proteomes" id="UP000053349">
    <property type="component" value="Unassembled WGS sequence"/>
</dbReference>
<keyword evidence="1" id="KW-0812">Transmembrane</keyword>
<feature type="transmembrane region" description="Helical" evidence="1">
    <location>
        <begin position="12"/>
        <end position="28"/>
    </location>
</feature>
<proteinExistence type="predicted"/>
<evidence type="ECO:0000313" key="3">
    <source>
        <dbReference type="Proteomes" id="UP000053349"/>
    </source>
</evidence>
<accession>A0A0R2P159</accession>
<dbReference type="Pfam" id="PF19545">
    <property type="entry name" value="DUF6069"/>
    <property type="match status" value="1"/>
</dbReference>
<evidence type="ECO:0000313" key="2">
    <source>
        <dbReference type="EMBL" id="KRO31845.1"/>
    </source>
</evidence>
<name>A0A0R2P159_9ACTN</name>
<comment type="caution">
    <text evidence="2">The sequence shown here is derived from an EMBL/GenBank/DDBJ whole genome shotgun (WGS) entry which is preliminary data.</text>
</comment>
<feature type="transmembrane region" description="Helical" evidence="1">
    <location>
        <begin position="82"/>
        <end position="99"/>
    </location>
</feature>
<reference evidence="2 3" key="1">
    <citation type="submission" date="2015-10" db="EMBL/GenBank/DDBJ databases">
        <title>Metagenome-Assembled Genomes uncover a global brackish microbiome.</title>
        <authorList>
            <person name="Hugerth L.W."/>
            <person name="Larsson J."/>
            <person name="Alneberg J."/>
            <person name="Lindh M.V."/>
            <person name="Legrand C."/>
            <person name="Pinhassi J."/>
            <person name="Andersson A.F."/>
        </authorList>
    </citation>
    <scope>NUCLEOTIDE SEQUENCE [LARGE SCALE GENOMIC DNA]</scope>
    <source>
        <strain evidence="2">BACL2 MAG-121001-bin67</strain>
    </source>
</reference>
<sequence length="128" mass="13658">MQQSLNIRKFTGFAFLASILNTIIYFIATSADATMEVAFGDTSQEISFIMIFGVTQFSLVAAAYVVPRIGKKIEGFVSKSPLIGLVFGVVSAVAPFTAADDTKTAVALASNHIVAGVLWYVGTKRSIK</sequence>
<keyword evidence="1" id="KW-0472">Membrane</keyword>
<feature type="transmembrane region" description="Helical" evidence="1">
    <location>
        <begin position="48"/>
        <end position="70"/>
    </location>
</feature>
<dbReference type="EMBL" id="LIAW01000181">
    <property type="protein sequence ID" value="KRO31845.1"/>
    <property type="molecule type" value="Genomic_DNA"/>
</dbReference>
<feature type="transmembrane region" description="Helical" evidence="1">
    <location>
        <begin position="105"/>
        <end position="122"/>
    </location>
</feature>
<organism evidence="2 3">
    <name type="scientific">Actinobacteria bacterium BACL2 MAG-121001-bin67</name>
    <dbReference type="NCBI Taxonomy" id="1655572"/>
    <lineage>
        <taxon>Bacteria</taxon>
        <taxon>Bacillati</taxon>
        <taxon>Actinomycetota</taxon>
        <taxon>Actinomycetes</taxon>
        <taxon>Actinomycetes incertae sedis</taxon>
        <taxon>ac1 cluster</taxon>
    </lineage>
</organism>
<dbReference type="AlphaFoldDB" id="A0A0R2P159"/>
<evidence type="ECO:0000256" key="1">
    <source>
        <dbReference type="SAM" id="Phobius"/>
    </source>
</evidence>
<dbReference type="InterPro" id="IPR045713">
    <property type="entry name" value="DUF6069"/>
</dbReference>
<keyword evidence="1" id="KW-1133">Transmembrane helix</keyword>
<gene>
    <name evidence="2" type="ORF">ABR64_04955</name>
</gene>